<evidence type="ECO:0000256" key="1">
    <source>
        <dbReference type="ARBA" id="ARBA00023015"/>
    </source>
</evidence>
<dbReference type="Pfam" id="PF05043">
    <property type="entry name" value="Mga"/>
    <property type="match status" value="1"/>
</dbReference>
<feature type="non-terminal residue" evidence="4">
    <location>
        <position position="1"/>
    </location>
</feature>
<evidence type="ECO:0000259" key="3">
    <source>
        <dbReference type="Pfam" id="PF05043"/>
    </source>
</evidence>
<feature type="domain" description="Mga helix-turn-helix" evidence="3">
    <location>
        <begin position="52"/>
        <end position="131"/>
    </location>
</feature>
<accession>A0A921B4C3</accession>
<proteinExistence type="predicted"/>
<dbReference type="Gene3D" id="1.10.10.10">
    <property type="entry name" value="Winged helix-like DNA-binding domain superfamily/Winged helix DNA-binding domain"/>
    <property type="match status" value="1"/>
</dbReference>
<dbReference type="InterPro" id="IPR050661">
    <property type="entry name" value="BglG_antiterminators"/>
</dbReference>
<reference evidence="4" key="2">
    <citation type="submission" date="2021-09" db="EMBL/GenBank/DDBJ databases">
        <authorList>
            <person name="Gilroy R."/>
        </authorList>
    </citation>
    <scope>NUCLEOTIDE SEQUENCE</scope>
    <source>
        <strain evidence="4">CHK173-2119</strain>
    </source>
</reference>
<organism evidence="4 5">
    <name type="scientific">Lapidilactobacillus dextrinicus</name>
    <dbReference type="NCBI Taxonomy" id="51664"/>
    <lineage>
        <taxon>Bacteria</taxon>
        <taxon>Bacillati</taxon>
        <taxon>Bacillota</taxon>
        <taxon>Bacilli</taxon>
        <taxon>Lactobacillales</taxon>
        <taxon>Lactobacillaceae</taxon>
        <taxon>Lapidilactobacillus</taxon>
    </lineage>
</organism>
<dbReference type="InterPro" id="IPR007737">
    <property type="entry name" value="Mga_HTH"/>
</dbReference>
<dbReference type="InterPro" id="IPR036388">
    <property type="entry name" value="WH-like_DNA-bd_sf"/>
</dbReference>
<evidence type="ECO:0000313" key="4">
    <source>
        <dbReference type="EMBL" id="HJE15937.1"/>
    </source>
</evidence>
<dbReference type="SUPFAM" id="SSF46785">
    <property type="entry name" value="Winged helix' DNA-binding domain"/>
    <property type="match status" value="1"/>
</dbReference>
<evidence type="ECO:0000256" key="2">
    <source>
        <dbReference type="ARBA" id="ARBA00023163"/>
    </source>
</evidence>
<dbReference type="Proteomes" id="UP000774947">
    <property type="component" value="Unassembled WGS sequence"/>
</dbReference>
<name>A0A921B4C3_9LACO</name>
<comment type="caution">
    <text evidence="4">The sequence shown here is derived from an EMBL/GenBank/DDBJ whole genome shotgun (WGS) entry which is preliminary data.</text>
</comment>
<dbReference type="AlphaFoldDB" id="A0A921B4C3"/>
<dbReference type="PANTHER" id="PTHR30185:SF18">
    <property type="entry name" value="TRANSCRIPTIONAL REGULATOR MTLR"/>
    <property type="match status" value="1"/>
</dbReference>
<reference evidence="4" key="1">
    <citation type="journal article" date="2021" name="PeerJ">
        <title>Extensive microbial diversity within the chicken gut microbiome revealed by metagenomics and culture.</title>
        <authorList>
            <person name="Gilroy R."/>
            <person name="Ravi A."/>
            <person name="Getino M."/>
            <person name="Pursley I."/>
            <person name="Horton D.L."/>
            <person name="Alikhan N.F."/>
            <person name="Baker D."/>
            <person name="Gharbi K."/>
            <person name="Hall N."/>
            <person name="Watson M."/>
            <person name="Adriaenssens E.M."/>
            <person name="Foster-Nyarko E."/>
            <person name="Jarju S."/>
            <person name="Secka A."/>
            <person name="Antonio M."/>
            <person name="Oren A."/>
            <person name="Chaudhuri R.R."/>
            <person name="La Ragione R."/>
            <person name="Hildebrand F."/>
            <person name="Pallen M.J."/>
        </authorList>
    </citation>
    <scope>NUCLEOTIDE SEQUENCE</scope>
    <source>
        <strain evidence="4">CHK173-2119</strain>
    </source>
</reference>
<dbReference type="InterPro" id="IPR036390">
    <property type="entry name" value="WH_DNA-bd_sf"/>
</dbReference>
<protein>
    <submittedName>
        <fullName evidence="4">Helix-turn-helix domain-containing protein</fullName>
    </submittedName>
</protein>
<dbReference type="EMBL" id="DYXY01000202">
    <property type="protein sequence ID" value="HJE15937.1"/>
    <property type="molecule type" value="Genomic_DNA"/>
</dbReference>
<sequence length="480" mass="56749">HDLDSSKFVIRESANRLVQKLVKHPELNLELVIDHADGHDTYQLVNPTATNANHLYGLYLRETIQYRILMYLLDKSSYSIPRLATKLNVSESTLFRQTSQLNEQLAEFNLQIKNGHLYGDELQIVHFYYSLLWNSRPLTEFRAFREEVETHQLTEKLETMLATKFDERTSLMIALWLKVCRVRLKLANDVKGEEYGESLKEAFQDPLYRQVLRAYNSVIVNNPTSRNIRNSLYLYLFIITELIRDNRNQLVLKTMNHASWENPFTVVNHHVDWVFATSFKQLQLSDPVIEERLKEKWQPLFTQLFNQHYFFKGRIVFSFGDYRKHKRGESWGRPDLATPLITILQERSLSVIDQADNRDYLELAYSHFFKSFLNDAMLYGRRKKIIGLYSKHGVPYLKNLARDFEHKLQLPNNYEIEMATTDQTYDLFIADSPYFLDVFKFKNSYLLNDFYSEGDLDNLETFVSQIAAHNFYEQNANSEF</sequence>
<dbReference type="PANTHER" id="PTHR30185">
    <property type="entry name" value="CRYPTIC BETA-GLUCOSIDE BGL OPERON ANTITERMINATOR"/>
    <property type="match status" value="1"/>
</dbReference>
<evidence type="ECO:0000313" key="5">
    <source>
        <dbReference type="Proteomes" id="UP000774947"/>
    </source>
</evidence>
<keyword evidence="2" id="KW-0804">Transcription</keyword>
<keyword evidence="1" id="KW-0805">Transcription regulation</keyword>
<gene>
    <name evidence="4" type="ORF">K8W17_07655</name>
</gene>